<evidence type="ECO:0000256" key="6">
    <source>
        <dbReference type="ARBA" id="ARBA00022962"/>
    </source>
</evidence>
<sequence length="638" mass="70173">MCGIVGIWGALPDKRAVVGAGCRSLRHRGPDSEGYWEDQQAGLALGHVRLAILDLTEAGHQPMISACGRYALVLNGEIYNHLELRADLQAQGHAPAWRGHSDTETILAGFAAWGVQSTLQAAVGMFAMALWDRQERTLTLMRDRMGEKPLYMGFVAGNFVFASELKALTGIPGFNKEPDRKALSLLVRHNYIPAPFSIYSAIRKLEPGSWLQLSQEQRQHGALPLAQRYWSAREVARQARGNSLSFGSDGEAVQALETVLASAVKGQMISDVDLGAFLSGGIDSSIVVALMQKDNAQAVKTFSIGFNEPAYNEAEHAKAVAAHLGTDHTELYVSAGDALAVVPGLGGLYDEPFADSSQIPTILVTRMARRHVTVALSGDGGDELFGGYSRYFRASRWWDKRASIPAPLRGPMAAAARLGAGWLAAGRAGEQFDKLAQVLAADHSGKFYQQFVSYWKDPAQVVIGADIPATAFDEPSDDAIFERMMLLDALTYLPDDILVKVDRAAMAASLETRVPMIDHRVFEFAQRLPRDYKIRDGQGKWLLRQLLYKHVPRQMVDRPKKGFSVPLAAWLRGPLRDWAAALLDPARLRQQGLFHAEPIVRKWQEHQAGKRDWSTHLWSILMTQAWLEHNSAAGAGHS</sequence>
<keyword evidence="6 8" id="KW-0315">Glutamine amidotransferase</keyword>
<dbReference type="GO" id="GO:0005524">
    <property type="term" value="F:ATP binding"/>
    <property type="evidence" value="ECO:0007669"/>
    <property type="project" value="UniProtKB-KW"/>
</dbReference>
<proteinExistence type="inferred from homology"/>
<evidence type="ECO:0000256" key="9">
    <source>
        <dbReference type="PIRSR" id="PIRSR001589-2"/>
    </source>
</evidence>
<protein>
    <recommendedName>
        <fullName evidence="3">asparagine synthase (glutamine-hydrolyzing)</fullName>
        <ecNumber evidence="3">6.3.5.4</ecNumber>
    </recommendedName>
</protein>
<feature type="binding site" evidence="9">
    <location>
        <position position="102"/>
    </location>
    <ligand>
        <name>L-glutamine</name>
        <dbReference type="ChEBI" id="CHEBI:58359"/>
    </ligand>
</feature>
<gene>
    <name evidence="12" type="ORF">SAMN04488135_10250</name>
</gene>
<dbReference type="PANTHER" id="PTHR43284">
    <property type="entry name" value="ASPARAGINE SYNTHETASE (GLUTAMINE-HYDROLYZING)"/>
    <property type="match status" value="1"/>
</dbReference>
<name>A0A1M5PTK0_9BURK</name>
<evidence type="ECO:0000256" key="10">
    <source>
        <dbReference type="PIRSR" id="PIRSR001589-3"/>
    </source>
</evidence>
<keyword evidence="5 9" id="KW-0067">ATP-binding</keyword>
<evidence type="ECO:0000256" key="3">
    <source>
        <dbReference type="ARBA" id="ARBA00012737"/>
    </source>
</evidence>
<dbReference type="AlphaFoldDB" id="A0A1M5PTK0"/>
<dbReference type="Proteomes" id="UP000184226">
    <property type="component" value="Unassembled WGS sequence"/>
</dbReference>
<feature type="binding site" evidence="9">
    <location>
        <begin position="377"/>
        <end position="378"/>
    </location>
    <ligand>
        <name>ATP</name>
        <dbReference type="ChEBI" id="CHEBI:30616"/>
    </ligand>
</feature>
<dbReference type="Gene3D" id="3.60.20.10">
    <property type="entry name" value="Glutamine Phosphoribosylpyrophosphate, subunit 1, domain 1"/>
    <property type="match status" value="1"/>
</dbReference>
<dbReference type="GO" id="GO:0006529">
    <property type="term" value="P:asparagine biosynthetic process"/>
    <property type="evidence" value="ECO:0007669"/>
    <property type="project" value="UniProtKB-KW"/>
</dbReference>
<dbReference type="NCBIfam" id="TIGR01536">
    <property type="entry name" value="asn_synth_AEB"/>
    <property type="match status" value="1"/>
</dbReference>
<dbReference type="PROSITE" id="PS51278">
    <property type="entry name" value="GATASE_TYPE_2"/>
    <property type="match status" value="1"/>
</dbReference>
<dbReference type="Pfam" id="PF00733">
    <property type="entry name" value="Asn_synthase"/>
    <property type="match status" value="1"/>
</dbReference>
<dbReference type="OrthoDB" id="9763290at2"/>
<keyword evidence="4 9" id="KW-0547">Nucleotide-binding</keyword>
<comment type="similarity">
    <text evidence="2">Belongs to the asparagine synthetase family.</text>
</comment>
<evidence type="ECO:0000256" key="1">
    <source>
        <dbReference type="ARBA" id="ARBA00005187"/>
    </source>
</evidence>
<reference evidence="12 13" key="1">
    <citation type="submission" date="2016-11" db="EMBL/GenBank/DDBJ databases">
        <authorList>
            <person name="Jaros S."/>
            <person name="Januszkiewicz K."/>
            <person name="Wedrychowicz H."/>
        </authorList>
    </citation>
    <scope>NUCLEOTIDE SEQUENCE [LARGE SCALE GENOMIC DNA]</scope>
    <source>
        <strain evidence="12 13">CGMCC 1.10190</strain>
    </source>
</reference>
<evidence type="ECO:0000256" key="7">
    <source>
        <dbReference type="ARBA" id="ARBA00048741"/>
    </source>
</evidence>
<dbReference type="InterPro" id="IPR051786">
    <property type="entry name" value="ASN_synthetase/amidase"/>
</dbReference>
<dbReference type="EC" id="6.3.5.4" evidence="3"/>
<dbReference type="Pfam" id="PF13522">
    <property type="entry name" value="GATase_6"/>
    <property type="match status" value="1"/>
</dbReference>
<evidence type="ECO:0000313" key="12">
    <source>
        <dbReference type="EMBL" id="SHH05032.1"/>
    </source>
</evidence>
<accession>A0A1M5PTK0</accession>
<evidence type="ECO:0000259" key="11">
    <source>
        <dbReference type="PROSITE" id="PS51278"/>
    </source>
</evidence>
<dbReference type="CDD" id="cd01991">
    <property type="entry name" value="Asn_synthase_B_C"/>
    <property type="match status" value="1"/>
</dbReference>
<dbReference type="Gene3D" id="3.40.50.620">
    <property type="entry name" value="HUPs"/>
    <property type="match status" value="1"/>
</dbReference>
<dbReference type="InterPro" id="IPR014729">
    <property type="entry name" value="Rossmann-like_a/b/a_fold"/>
</dbReference>
<keyword evidence="8" id="KW-0061">Asparagine biosynthesis</keyword>
<feature type="binding site" evidence="9">
    <location>
        <position position="304"/>
    </location>
    <ligand>
        <name>ATP</name>
        <dbReference type="ChEBI" id="CHEBI:30616"/>
    </ligand>
</feature>
<feature type="site" description="Important for beta-aspartyl-AMP intermediate formation" evidence="10">
    <location>
        <position position="379"/>
    </location>
</feature>
<dbReference type="InterPro" id="IPR006426">
    <property type="entry name" value="Asn_synth_AEB"/>
</dbReference>
<comment type="catalytic activity">
    <reaction evidence="7">
        <text>L-aspartate + L-glutamine + ATP + H2O = L-asparagine + L-glutamate + AMP + diphosphate + H(+)</text>
        <dbReference type="Rhea" id="RHEA:12228"/>
        <dbReference type="ChEBI" id="CHEBI:15377"/>
        <dbReference type="ChEBI" id="CHEBI:15378"/>
        <dbReference type="ChEBI" id="CHEBI:29985"/>
        <dbReference type="ChEBI" id="CHEBI:29991"/>
        <dbReference type="ChEBI" id="CHEBI:30616"/>
        <dbReference type="ChEBI" id="CHEBI:33019"/>
        <dbReference type="ChEBI" id="CHEBI:58048"/>
        <dbReference type="ChEBI" id="CHEBI:58359"/>
        <dbReference type="ChEBI" id="CHEBI:456215"/>
        <dbReference type="EC" id="6.3.5.4"/>
    </reaction>
</comment>
<dbReference type="STRING" id="658167.SAMN04488135_10250"/>
<evidence type="ECO:0000256" key="8">
    <source>
        <dbReference type="PIRSR" id="PIRSR001589-1"/>
    </source>
</evidence>
<dbReference type="InterPro" id="IPR029055">
    <property type="entry name" value="Ntn_hydrolases_N"/>
</dbReference>
<dbReference type="GO" id="GO:0005829">
    <property type="term" value="C:cytosol"/>
    <property type="evidence" value="ECO:0007669"/>
    <property type="project" value="TreeGrafter"/>
</dbReference>
<dbReference type="InterPro" id="IPR001962">
    <property type="entry name" value="Asn_synthase"/>
</dbReference>
<dbReference type="InterPro" id="IPR017932">
    <property type="entry name" value="GATase_2_dom"/>
</dbReference>
<dbReference type="RefSeq" id="WP_073101713.1">
    <property type="nucleotide sequence ID" value="NZ_FQXE01000002.1"/>
</dbReference>
<dbReference type="SUPFAM" id="SSF56235">
    <property type="entry name" value="N-terminal nucleophile aminohydrolases (Ntn hydrolases)"/>
    <property type="match status" value="1"/>
</dbReference>
<evidence type="ECO:0000256" key="5">
    <source>
        <dbReference type="ARBA" id="ARBA00022840"/>
    </source>
</evidence>
<dbReference type="SUPFAM" id="SSF52402">
    <property type="entry name" value="Adenine nucleotide alpha hydrolases-like"/>
    <property type="match status" value="1"/>
</dbReference>
<evidence type="ECO:0000256" key="2">
    <source>
        <dbReference type="ARBA" id="ARBA00005752"/>
    </source>
</evidence>
<keyword evidence="8" id="KW-0028">Amino-acid biosynthesis</keyword>
<dbReference type="PANTHER" id="PTHR43284:SF1">
    <property type="entry name" value="ASPARAGINE SYNTHETASE"/>
    <property type="match status" value="1"/>
</dbReference>
<keyword evidence="13" id="KW-1185">Reference proteome</keyword>
<feature type="active site" description="For GATase activity" evidence="8">
    <location>
        <position position="2"/>
    </location>
</feature>
<dbReference type="GO" id="GO:0004066">
    <property type="term" value="F:asparagine synthase (glutamine-hydrolyzing) activity"/>
    <property type="evidence" value="ECO:0007669"/>
    <property type="project" value="UniProtKB-EC"/>
</dbReference>
<evidence type="ECO:0000256" key="4">
    <source>
        <dbReference type="ARBA" id="ARBA00022741"/>
    </source>
</evidence>
<evidence type="ECO:0000313" key="13">
    <source>
        <dbReference type="Proteomes" id="UP000184226"/>
    </source>
</evidence>
<dbReference type="InterPro" id="IPR033738">
    <property type="entry name" value="AsnB_N"/>
</dbReference>
<feature type="domain" description="Glutamine amidotransferase type-2" evidence="11">
    <location>
        <begin position="2"/>
        <end position="216"/>
    </location>
</feature>
<dbReference type="EMBL" id="FQXE01000002">
    <property type="protein sequence ID" value="SHH05032.1"/>
    <property type="molecule type" value="Genomic_DNA"/>
</dbReference>
<dbReference type="CDD" id="cd00712">
    <property type="entry name" value="AsnB"/>
    <property type="match status" value="1"/>
</dbReference>
<dbReference type="PIRSF" id="PIRSF001589">
    <property type="entry name" value="Asn_synthetase_glu-h"/>
    <property type="match status" value="1"/>
</dbReference>
<comment type="pathway">
    <text evidence="1">Amino-acid biosynthesis; L-asparagine biosynthesis; L-asparagine from L-aspartate (L-Gln route): step 1/1.</text>
</comment>
<organism evidence="12 13">
    <name type="scientific">Pollutimonas bauzanensis</name>
    <dbReference type="NCBI Taxonomy" id="658167"/>
    <lineage>
        <taxon>Bacteria</taxon>
        <taxon>Pseudomonadati</taxon>
        <taxon>Pseudomonadota</taxon>
        <taxon>Betaproteobacteria</taxon>
        <taxon>Burkholderiales</taxon>
        <taxon>Alcaligenaceae</taxon>
        <taxon>Pollutimonas</taxon>
    </lineage>
</organism>